<dbReference type="GO" id="GO:0005634">
    <property type="term" value="C:nucleus"/>
    <property type="evidence" value="ECO:0007669"/>
    <property type="project" value="UniProtKB-SubCell"/>
</dbReference>
<sequence>MSLHLVVQCVQASFATEFIRFDIDPLFSIIFAVDATVATPVRSKHYLYIFNIRRELDMDPMMPTPITPMMAEHHVRDVPIGGSPMVSPQPGGQNSKRRRVTRACDECRKKKIKCDGKKPCTHCSVYSYECTFDQPSQRRRNPAPQYIESLETRLQRMEGLLRTLLPDVDVNNPELVDLKAAMLAQRQKQQNQMPPPPPPNYGDHHHSSESSHSHSNSHPEVALSPSSTDSNDNVMESMINNVGRLTLDESGHFDFRGGSSGALFVNRVRESVFKALGCQQPADPGVEMAAINLSGAFPVADNEEEGEGFAPPAKEVAKQLCELVFNHGWTAAILHRPTFWKEFERVYKEMEEQGEEVKDRSSDGFMGVLYMMMAIGGLLGNKNQEKWGFKDIRLASYRYFLAAKNGIDTIDGADLPTLQTLILMISYLQSNSRMSTCWSYVGMGLRLAQRLGLHRNLPYRFSTIEKEVRKRVFWTLYNSDIYLSAMLGLPRCMHDADVDQEFAADVDDELITDQGIGTQPAGVQAFMAAPIAYTKLLKILSKVMTVIYPVQPKADTPANYVAQHDVEELEHDLEEWVASLPIGMKPGVDATGQRYAGHARFLGVAYGHVRMILYRPFLHYLSRPPGSPDYEEHSFQYAKNCCKTACSIINLVEDMRSKGSLHGAYWFALFTTFFACAVLIFAVVQAQEGAEAEKALAALETGKSCLVIMSETSQTAKKCINIVEDLCISMNKYLAAAKDLKKRGQLPQVRRTASRKRRHDPPAGQGISRAHTLPANMEAGAALPRQPHIPRSQTAISHGTATSTPIASRDQSPVRQLQQYSESARASPESFQHLNTVYAPAMPAQGQAFSTFNSPDTALANANFNEQFGASDPPSDNLLQMPDLNAMNAMLFPTASNYQFMPQQAAVNPNPMMGVALGDFTGFTGYTGYETPIFMEDGQGQDHGPTPAFGNSSGVPMMGWDEFMSNPGWMGTS</sequence>
<keyword evidence="9" id="KW-0812">Transmembrane</keyword>
<feature type="region of interest" description="Disordered" evidence="8">
    <location>
        <begin position="185"/>
        <end position="234"/>
    </location>
</feature>
<evidence type="ECO:0000256" key="4">
    <source>
        <dbReference type="ARBA" id="ARBA00023015"/>
    </source>
</evidence>
<keyword evidence="5" id="KW-0238">DNA-binding</keyword>
<dbReference type="GO" id="GO:0006351">
    <property type="term" value="P:DNA-templated transcription"/>
    <property type="evidence" value="ECO:0007669"/>
    <property type="project" value="InterPro"/>
</dbReference>
<dbReference type="AlphaFoldDB" id="A0A0E9NEW2"/>
<feature type="domain" description="Zn(2)-C6 fungal-type" evidence="10">
    <location>
        <begin position="103"/>
        <end position="132"/>
    </location>
</feature>
<dbReference type="GO" id="GO:0045944">
    <property type="term" value="P:positive regulation of transcription by RNA polymerase II"/>
    <property type="evidence" value="ECO:0007669"/>
    <property type="project" value="TreeGrafter"/>
</dbReference>
<evidence type="ECO:0000313" key="11">
    <source>
        <dbReference type="EMBL" id="GAO48369.1"/>
    </source>
</evidence>
<feature type="compositionally biased region" description="Polar residues" evidence="8">
    <location>
        <begin position="224"/>
        <end position="234"/>
    </location>
</feature>
<dbReference type="SUPFAM" id="SSF57701">
    <property type="entry name" value="Zn2/Cys6 DNA-binding domain"/>
    <property type="match status" value="1"/>
</dbReference>
<dbReference type="STRING" id="698492.A0A0E9NEW2"/>
<evidence type="ECO:0000313" key="12">
    <source>
        <dbReference type="Proteomes" id="UP000033140"/>
    </source>
</evidence>
<dbReference type="EMBL" id="BACD03000014">
    <property type="protein sequence ID" value="GAO48369.1"/>
    <property type="molecule type" value="Genomic_DNA"/>
</dbReference>
<dbReference type="GO" id="GO:0043565">
    <property type="term" value="F:sequence-specific DNA binding"/>
    <property type="evidence" value="ECO:0007669"/>
    <property type="project" value="TreeGrafter"/>
</dbReference>
<evidence type="ECO:0000256" key="1">
    <source>
        <dbReference type="ARBA" id="ARBA00004123"/>
    </source>
</evidence>
<keyword evidence="3" id="KW-0862">Zinc</keyword>
<reference evidence="11 12" key="3">
    <citation type="journal article" date="2015" name="Genome Announc.">
        <title>Draft Genome Sequence of the Archiascomycetous Yeast Saitoella complicata.</title>
        <authorList>
            <person name="Yamauchi K."/>
            <person name="Kondo S."/>
            <person name="Hamamoto M."/>
            <person name="Takahashi Y."/>
            <person name="Ogura Y."/>
            <person name="Hayashi T."/>
            <person name="Nishida H."/>
        </authorList>
    </citation>
    <scope>NUCLEOTIDE SEQUENCE [LARGE SCALE GENOMIC DNA]</scope>
    <source>
        <strain evidence="11 12">NRRL Y-17804</strain>
    </source>
</reference>
<feature type="transmembrane region" description="Helical" evidence="9">
    <location>
        <begin position="664"/>
        <end position="684"/>
    </location>
</feature>
<comment type="subcellular location">
    <subcellularLocation>
        <location evidence="1">Nucleus</location>
    </subcellularLocation>
</comment>
<dbReference type="InterPro" id="IPR007219">
    <property type="entry name" value="XnlR_reg_dom"/>
</dbReference>
<evidence type="ECO:0000256" key="8">
    <source>
        <dbReference type="SAM" id="MobiDB-lite"/>
    </source>
</evidence>
<keyword evidence="2" id="KW-0479">Metal-binding</keyword>
<comment type="caution">
    <text evidence="11">The sequence shown here is derived from an EMBL/GenBank/DDBJ whole genome shotgun (WGS) entry which is preliminary data.</text>
</comment>
<feature type="compositionally biased region" description="Basic and acidic residues" evidence="8">
    <location>
        <begin position="202"/>
        <end position="212"/>
    </location>
</feature>
<keyword evidence="9" id="KW-0472">Membrane</keyword>
<dbReference type="InterPro" id="IPR036864">
    <property type="entry name" value="Zn2-C6_fun-type_DNA-bd_sf"/>
</dbReference>
<evidence type="ECO:0000256" key="7">
    <source>
        <dbReference type="ARBA" id="ARBA00023242"/>
    </source>
</evidence>
<dbReference type="SMART" id="SM00906">
    <property type="entry name" value="Fungal_trans"/>
    <property type="match status" value="1"/>
</dbReference>
<reference evidence="11 12" key="1">
    <citation type="journal article" date="2011" name="J. Gen. Appl. Microbiol.">
        <title>Draft genome sequencing of the enigmatic yeast Saitoella complicata.</title>
        <authorList>
            <person name="Nishida H."/>
            <person name="Hamamoto M."/>
            <person name="Sugiyama J."/>
        </authorList>
    </citation>
    <scope>NUCLEOTIDE SEQUENCE [LARGE SCALE GENOMIC DNA]</scope>
    <source>
        <strain evidence="11 12">NRRL Y-17804</strain>
    </source>
</reference>
<dbReference type="InterPro" id="IPR051711">
    <property type="entry name" value="Stress_Response_Reg"/>
</dbReference>
<dbReference type="SMART" id="SM00066">
    <property type="entry name" value="GAL4"/>
    <property type="match status" value="1"/>
</dbReference>
<dbReference type="InterPro" id="IPR001138">
    <property type="entry name" value="Zn2Cys6_DnaBD"/>
</dbReference>
<dbReference type="GO" id="GO:0000981">
    <property type="term" value="F:DNA-binding transcription factor activity, RNA polymerase II-specific"/>
    <property type="evidence" value="ECO:0007669"/>
    <property type="project" value="InterPro"/>
</dbReference>
<evidence type="ECO:0000256" key="2">
    <source>
        <dbReference type="ARBA" id="ARBA00022723"/>
    </source>
</evidence>
<dbReference type="Gene3D" id="4.10.240.10">
    <property type="entry name" value="Zn(2)-C6 fungal-type DNA-binding domain"/>
    <property type="match status" value="1"/>
</dbReference>
<keyword evidence="9" id="KW-1133">Transmembrane helix</keyword>
<dbReference type="Pfam" id="PF04082">
    <property type="entry name" value="Fungal_trans"/>
    <property type="match status" value="1"/>
</dbReference>
<dbReference type="PROSITE" id="PS00463">
    <property type="entry name" value="ZN2_CY6_FUNGAL_1"/>
    <property type="match status" value="1"/>
</dbReference>
<keyword evidence="7" id="KW-0539">Nucleus</keyword>
<keyword evidence="4" id="KW-0805">Transcription regulation</keyword>
<accession>A0A0E9NEW2</accession>
<dbReference type="PANTHER" id="PTHR47540">
    <property type="entry name" value="THIAMINE REPRESSIBLE GENES REGULATORY PROTEIN THI5"/>
    <property type="match status" value="1"/>
</dbReference>
<evidence type="ECO:0000256" key="5">
    <source>
        <dbReference type="ARBA" id="ARBA00023125"/>
    </source>
</evidence>
<protein>
    <recommendedName>
        <fullName evidence="10">Zn(2)-C6 fungal-type domain-containing protein</fullName>
    </recommendedName>
</protein>
<evidence type="ECO:0000256" key="9">
    <source>
        <dbReference type="SAM" id="Phobius"/>
    </source>
</evidence>
<organism evidence="11 12">
    <name type="scientific">Saitoella complicata (strain BCRC 22490 / CBS 7301 / JCM 7358 / NBRC 10748 / NRRL Y-17804)</name>
    <dbReference type="NCBI Taxonomy" id="698492"/>
    <lineage>
        <taxon>Eukaryota</taxon>
        <taxon>Fungi</taxon>
        <taxon>Dikarya</taxon>
        <taxon>Ascomycota</taxon>
        <taxon>Taphrinomycotina</taxon>
        <taxon>Taphrinomycotina incertae sedis</taxon>
        <taxon>Saitoella</taxon>
    </lineage>
</organism>
<dbReference type="Proteomes" id="UP000033140">
    <property type="component" value="Unassembled WGS sequence"/>
</dbReference>
<feature type="region of interest" description="Disordered" evidence="8">
    <location>
        <begin position="744"/>
        <end position="769"/>
    </location>
</feature>
<dbReference type="PROSITE" id="PS50048">
    <property type="entry name" value="ZN2_CY6_FUNGAL_2"/>
    <property type="match status" value="1"/>
</dbReference>
<evidence type="ECO:0000256" key="6">
    <source>
        <dbReference type="ARBA" id="ARBA00023163"/>
    </source>
</evidence>
<dbReference type="Pfam" id="PF00172">
    <property type="entry name" value="Zn_clus"/>
    <property type="match status" value="1"/>
</dbReference>
<dbReference type="PANTHER" id="PTHR47540:SF1">
    <property type="entry name" value="ACTIVATOR OF STRESS GENES 1-RELATED"/>
    <property type="match status" value="1"/>
</dbReference>
<keyword evidence="6" id="KW-0804">Transcription</keyword>
<proteinExistence type="predicted"/>
<evidence type="ECO:0000256" key="3">
    <source>
        <dbReference type="ARBA" id="ARBA00022833"/>
    </source>
</evidence>
<dbReference type="GO" id="GO:0008270">
    <property type="term" value="F:zinc ion binding"/>
    <property type="evidence" value="ECO:0007669"/>
    <property type="project" value="InterPro"/>
</dbReference>
<evidence type="ECO:0000259" key="10">
    <source>
        <dbReference type="PROSITE" id="PS50048"/>
    </source>
</evidence>
<dbReference type="CDD" id="cd12148">
    <property type="entry name" value="fungal_TF_MHR"/>
    <property type="match status" value="1"/>
</dbReference>
<reference evidence="11 12" key="2">
    <citation type="journal article" date="2014" name="J. Gen. Appl. Microbiol.">
        <title>The early diverging ascomycetous budding yeast Saitoella complicata has three histone deacetylases belonging to the Clr6, Hos2, and Rpd3 lineages.</title>
        <authorList>
            <person name="Nishida H."/>
            <person name="Matsumoto T."/>
            <person name="Kondo S."/>
            <person name="Hamamoto M."/>
            <person name="Yoshikawa H."/>
        </authorList>
    </citation>
    <scope>NUCLEOTIDE SEQUENCE [LARGE SCALE GENOMIC DNA]</scope>
    <source>
        <strain evidence="11 12">NRRL Y-17804</strain>
    </source>
</reference>
<keyword evidence="12" id="KW-1185">Reference proteome</keyword>
<dbReference type="OMA" id="VENDRCH"/>
<name>A0A0E9NEW2_SAICN</name>
<gene>
    <name evidence="11" type="ORF">G7K_2542-t1</name>
</gene>